<dbReference type="InterPro" id="IPR029063">
    <property type="entry name" value="SAM-dependent_MTases_sf"/>
</dbReference>
<sequence>MTVEMTPPALTALTDEDLRLLGGGPAEEEAPLLSGEHVRLRRASLSPLRYPGSKRKMLPAIRQLIVDNVPRPELLVEPFCGGASVSLGLLEADAVERVLLADFDPLVAAFWQVAAEDTDALVKAMRKEPVTVENWDRWRKYRPRTPLNRAMKCLFLNRTTFSGIIGSDAGPIGGRAQTNYSIDCRFDKDAIEARLRNIQLLRKQGRIVGTVAGRWQSTFRYAHDVAASLDLKADSVVFYLDPPYIEKASDLYERPFTEQDHIALAQHLDSTERWVLSYDKEPLVLSLYRGMQGVRQYRVTHHYTMTGSRKSPVPGREVLFTNLPQPPHQSALPPSAPPRGDI</sequence>
<dbReference type="EMBL" id="FMHU01000001">
    <property type="protein sequence ID" value="SCL12841.1"/>
    <property type="molecule type" value="Genomic_DNA"/>
</dbReference>
<reference evidence="9" key="1">
    <citation type="submission" date="2016-06" db="EMBL/GenBank/DDBJ databases">
        <authorList>
            <person name="Varghese N."/>
        </authorList>
    </citation>
    <scope>NUCLEOTIDE SEQUENCE [LARGE SCALE GENOMIC DNA]</scope>
    <source>
        <strain evidence="9">DSM 46123</strain>
    </source>
</reference>
<dbReference type="PRINTS" id="PR00505">
    <property type="entry name" value="D12N6MTFRASE"/>
</dbReference>
<dbReference type="GO" id="GO:0009307">
    <property type="term" value="P:DNA restriction-modification system"/>
    <property type="evidence" value="ECO:0007669"/>
    <property type="project" value="InterPro"/>
</dbReference>
<evidence type="ECO:0000256" key="2">
    <source>
        <dbReference type="ARBA" id="ARBA00011900"/>
    </source>
</evidence>
<comment type="similarity">
    <text evidence="1">Belongs to the N(4)/N(6)-methyltransferase family.</text>
</comment>
<keyword evidence="4" id="KW-0808">Transferase</keyword>
<dbReference type="Gene3D" id="1.10.1020.10">
    <property type="entry name" value="Adenine-specific Methyltransferase, Domain 2"/>
    <property type="match status" value="1"/>
</dbReference>
<comment type="catalytic activity">
    <reaction evidence="6">
        <text>a 2'-deoxyadenosine in DNA + S-adenosyl-L-methionine = an N(6)-methyl-2'-deoxyadenosine in DNA + S-adenosyl-L-homocysteine + H(+)</text>
        <dbReference type="Rhea" id="RHEA:15197"/>
        <dbReference type="Rhea" id="RHEA-COMP:12418"/>
        <dbReference type="Rhea" id="RHEA-COMP:12419"/>
        <dbReference type="ChEBI" id="CHEBI:15378"/>
        <dbReference type="ChEBI" id="CHEBI:57856"/>
        <dbReference type="ChEBI" id="CHEBI:59789"/>
        <dbReference type="ChEBI" id="CHEBI:90615"/>
        <dbReference type="ChEBI" id="CHEBI:90616"/>
        <dbReference type="EC" id="2.1.1.72"/>
    </reaction>
</comment>
<dbReference type="GO" id="GO:1904047">
    <property type="term" value="F:S-adenosyl-L-methionine binding"/>
    <property type="evidence" value="ECO:0007669"/>
    <property type="project" value="TreeGrafter"/>
</dbReference>
<dbReference type="GO" id="GO:0043565">
    <property type="term" value="F:sequence-specific DNA binding"/>
    <property type="evidence" value="ECO:0007669"/>
    <property type="project" value="TreeGrafter"/>
</dbReference>
<dbReference type="AlphaFoldDB" id="A0A1C6R758"/>
<evidence type="ECO:0000313" key="9">
    <source>
        <dbReference type="Proteomes" id="UP000198906"/>
    </source>
</evidence>
<feature type="region of interest" description="Disordered" evidence="7">
    <location>
        <begin position="320"/>
        <end position="342"/>
    </location>
</feature>
<name>A0A1C6R758_9ACTN</name>
<dbReference type="RefSeq" id="WP_091450643.1">
    <property type="nucleotide sequence ID" value="NZ_FMHU01000001.1"/>
</dbReference>
<evidence type="ECO:0000256" key="6">
    <source>
        <dbReference type="ARBA" id="ARBA00047942"/>
    </source>
</evidence>
<keyword evidence="3 8" id="KW-0489">Methyltransferase</keyword>
<dbReference type="Pfam" id="PF02086">
    <property type="entry name" value="MethyltransfD12"/>
    <property type="match status" value="1"/>
</dbReference>
<dbReference type="InterPro" id="IPR023095">
    <property type="entry name" value="Ade_MeTrfase_dom_2"/>
</dbReference>
<evidence type="ECO:0000256" key="3">
    <source>
        <dbReference type="ARBA" id="ARBA00022603"/>
    </source>
</evidence>
<protein>
    <recommendedName>
        <fullName evidence="2">site-specific DNA-methyltransferase (adenine-specific)</fullName>
        <ecNumber evidence="2">2.1.1.72</ecNumber>
    </recommendedName>
</protein>
<keyword evidence="9" id="KW-1185">Reference proteome</keyword>
<dbReference type="GO" id="GO:0006298">
    <property type="term" value="P:mismatch repair"/>
    <property type="evidence" value="ECO:0007669"/>
    <property type="project" value="TreeGrafter"/>
</dbReference>
<dbReference type="STRING" id="47866.GA0074694_0028"/>
<organism evidence="8 9">
    <name type="scientific">Micromonospora inyonensis</name>
    <dbReference type="NCBI Taxonomy" id="47866"/>
    <lineage>
        <taxon>Bacteria</taxon>
        <taxon>Bacillati</taxon>
        <taxon>Actinomycetota</taxon>
        <taxon>Actinomycetes</taxon>
        <taxon>Micromonosporales</taxon>
        <taxon>Micromonosporaceae</taxon>
        <taxon>Micromonospora</taxon>
    </lineage>
</organism>
<evidence type="ECO:0000256" key="4">
    <source>
        <dbReference type="ARBA" id="ARBA00022679"/>
    </source>
</evidence>
<dbReference type="SUPFAM" id="SSF53335">
    <property type="entry name" value="S-adenosyl-L-methionine-dependent methyltransferases"/>
    <property type="match status" value="1"/>
</dbReference>
<dbReference type="PANTHER" id="PTHR30481:SF2">
    <property type="entry name" value="SITE-SPECIFIC DNA-METHYLTRANSFERASE (ADENINE-SPECIFIC)"/>
    <property type="match status" value="1"/>
</dbReference>
<dbReference type="GO" id="GO:0032259">
    <property type="term" value="P:methylation"/>
    <property type="evidence" value="ECO:0007669"/>
    <property type="project" value="UniProtKB-KW"/>
</dbReference>
<dbReference type="PANTHER" id="PTHR30481">
    <property type="entry name" value="DNA ADENINE METHYLASE"/>
    <property type="match status" value="1"/>
</dbReference>
<dbReference type="InterPro" id="IPR012327">
    <property type="entry name" value="MeTrfase_D12"/>
</dbReference>
<proteinExistence type="inferred from homology"/>
<dbReference type="Gene3D" id="3.40.50.150">
    <property type="entry name" value="Vaccinia Virus protein VP39"/>
    <property type="match status" value="1"/>
</dbReference>
<dbReference type="GO" id="GO:0009007">
    <property type="term" value="F:site-specific DNA-methyltransferase (adenine-specific) activity"/>
    <property type="evidence" value="ECO:0007669"/>
    <property type="project" value="UniProtKB-EC"/>
</dbReference>
<evidence type="ECO:0000256" key="5">
    <source>
        <dbReference type="ARBA" id="ARBA00022691"/>
    </source>
</evidence>
<dbReference type="EC" id="2.1.1.72" evidence="2"/>
<keyword evidence="5" id="KW-0949">S-adenosyl-L-methionine</keyword>
<gene>
    <name evidence="8" type="ORF">GA0074694_0028</name>
</gene>
<dbReference type="Proteomes" id="UP000198906">
    <property type="component" value="Unassembled WGS sequence"/>
</dbReference>
<evidence type="ECO:0000256" key="1">
    <source>
        <dbReference type="ARBA" id="ARBA00006594"/>
    </source>
</evidence>
<evidence type="ECO:0000313" key="8">
    <source>
        <dbReference type="EMBL" id="SCL12841.1"/>
    </source>
</evidence>
<evidence type="ECO:0000256" key="7">
    <source>
        <dbReference type="SAM" id="MobiDB-lite"/>
    </source>
</evidence>
<accession>A0A1C6R758</accession>